<keyword evidence="11 13" id="KW-0472">Membrane</keyword>
<feature type="transmembrane region" description="Helical" evidence="13">
    <location>
        <begin position="169"/>
        <end position="190"/>
    </location>
</feature>
<evidence type="ECO:0000256" key="10">
    <source>
        <dbReference type="ARBA" id="ARBA00023065"/>
    </source>
</evidence>
<dbReference type="PANTHER" id="PTHR43298">
    <property type="entry name" value="MULTIDRUG RESISTANCE PROTEIN NORM-RELATED"/>
    <property type="match status" value="1"/>
</dbReference>
<organism evidence="14 15">
    <name type="scientific">Sporanaerobacter acetigenes DSM 13106</name>
    <dbReference type="NCBI Taxonomy" id="1123281"/>
    <lineage>
        <taxon>Bacteria</taxon>
        <taxon>Bacillati</taxon>
        <taxon>Bacillota</taxon>
        <taxon>Tissierellia</taxon>
        <taxon>Tissierellales</taxon>
        <taxon>Sporanaerobacteraceae</taxon>
        <taxon>Sporanaerobacter</taxon>
    </lineage>
</organism>
<feature type="transmembrane region" description="Helical" evidence="13">
    <location>
        <begin position="256"/>
        <end position="279"/>
    </location>
</feature>
<keyword evidence="5" id="KW-0813">Transport</keyword>
<dbReference type="PANTHER" id="PTHR43298:SF2">
    <property type="entry name" value="FMN_FAD EXPORTER YEEO-RELATED"/>
    <property type="match status" value="1"/>
</dbReference>
<accession>A0A1M5YBC5</accession>
<dbReference type="PIRSF" id="PIRSF006603">
    <property type="entry name" value="DinF"/>
    <property type="match status" value="1"/>
</dbReference>
<evidence type="ECO:0000256" key="1">
    <source>
        <dbReference type="ARBA" id="ARBA00003408"/>
    </source>
</evidence>
<comment type="subcellular location">
    <subcellularLocation>
        <location evidence="2">Cell membrane</location>
        <topology evidence="2">Multi-pass membrane protein</topology>
    </subcellularLocation>
</comment>
<evidence type="ECO:0000256" key="6">
    <source>
        <dbReference type="ARBA" id="ARBA00022449"/>
    </source>
</evidence>
<keyword evidence="10" id="KW-0406">Ion transport</keyword>
<keyword evidence="15" id="KW-1185">Reference proteome</keyword>
<evidence type="ECO:0000256" key="3">
    <source>
        <dbReference type="ARBA" id="ARBA00010199"/>
    </source>
</evidence>
<feature type="transmembrane region" description="Helical" evidence="13">
    <location>
        <begin position="291"/>
        <end position="312"/>
    </location>
</feature>
<evidence type="ECO:0000256" key="2">
    <source>
        <dbReference type="ARBA" id="ARBA00004651"/>
    </source>
</evidence>
<reference evidence="14 15" key="1">
    <citation type="submission" date="2016-11" db="EMBL/GenBank/DDBJ databases">
        <authorList>
            <person name="Jaros S."/>
            <person name="Januszkiewicz K."/>
            <person name="Wedrychowicz H."/>
        </authorList>
    </citation>
    <scope>NUCLEOTIDE SEQUENCE [LARGE SCALE GENOMIC DNA]</scope>
    <source>
        <strain evidence="14 15">DSM 13106</strain>
    </source>
</reference>
<dbReference type="GO" id="GO:0005886">
    <property type="term" value="C:plasma membrane"/>
    <property type="evidence" value="ECO:0007669"/>
    <property type="project" value="UniProtKB-SubCell"/>
</dbReference>
<evidence type="ECO:0000313" key="14">
    <source>
        <dbReference type="EMBL" id="SHI09327.1"/>
    </source>
</evidence>
<feature type="transmembrane region" description="Helical" evidence="13">
    <location>
        <begin position="62"/>
        <end position="85"/>
    </location>
</feature>
<keyword evidence="8 13" id="KW-0812">Transmembrane</keyword>
<feature type="transmembrane region" description="Helical" evidence="13">
    <location>
        <begin position="324"/>
        <end position="343"/>
    </location>
</feature>
<feature type="transmembrane region" description="Helical" evidence="13">
    <location>
        <begin position="196"/>
        <end position="219"/>
    </location>
</feature>
<evidence type="ECO:0000256" key="5">
    <source>
        <dbReference type="ARBA" id="ARBA00022448"/>
    </source>
</evidence>
<keyword evidence="9 13" id="KW-1133">Transmembrane helix</keyword>
<evidence type="ECO:0000256" key="9">
    <source>
        <dbReference type="ARBA" id="ARBA00022989"/>
    </source>
</evidence>
<dbReference type="NCBIfam" id="TIGR00797">
    <property type="entry name" value="matE"/>
    <property type="match status" value="1"/>
</dbReference>
<dbReference type="EMBL" id="FQXR01000010">
    <property type="protein sequence ID" value="SHI09327.1"/>
    <property type="molecule type" value="Genomic_DNA"/>
</dbReference>
<keyword evidence="7" id="KW-1003">Cell membrane</keyword>
<evidence type="ECO:0000256" key="7">
    <source>
        <dbReference type="ARBA" id="ARBA00022475"/>
    </source>
</evidence>
<sequence length="457" mass="50184">MKMEIDKNENKIIRKKILSMILPVTAENILQMMAGFISMAMIGRIDAIAIGSLGISNRITQIVWALFKGIATGASVFVAQAYGANDNEKLRKVAQQTIMSSVILVLVLQQILFWNASYFLKIFNPSPSLLQNGTIHLRTVSWGLPFLTIVLIVAGILQGMGNAKTPMKIALIMNFLNVLFGYTFIFGHFGLKPMGIQGAALATVLSQAIAAILGLWVLYSKDGVLSNSLGTNSFKLDRKEVFSIYKVGMPTSLESIFWQLAAIIITKVILSYGEVAFAAYQLGLQAESISYMPAAGFGVAATTFIGQSLGSGNREMGKKYLKQLTIGTFIITIFTGGALIFFPRQIMRILTKDEEVIKIGIQYLFIMGFAQIPQNIAGVLNGALRGAGYTKVPMIVAGIGLWCIRIPFSLLMAYYFKKDILALWIIIAIDMTSRLITSYGIYKSKDIYSGELLIEEH</sequence>
<evidence type="ECO:0000256" key="8">
    <source>
        <dbReference type="ARBA" id="ARBA00022692"/>
    </source>
</evidence>
<dbReference type="InterPro" id="IPR048279">
    <property type="entry name" value="MdtK-like"/>
</dbReference>
<dbReference type="InterPro" id="IPR050222">
    <property type="entry name" value="MATE_MdtK"/>
</dbReference>
<dbReference type="AlphaFoldDB" id="A0A1M5YBC5"/>
<feature type="transmembrane region" description="Helical" evidence="13">
    <location>
        <begin position="363"/>
        <end position="383"/>
    </location>
</feature>
<dbReference type="CDD" id="cd13137">
    <property type="entry name" value="MATE_NorM_like"/>
    <property type="match status" value="1"/>
</dbReference>
<feature type="transmembrane region" description="Helical" evidence="13">
    <location>
        <begin position="140"/>
        <end position="157"/>
    </location>
</feature>
<evidence type="ECO:0000313" key="15">
    <source>
        <dbReference type="Proteomes" id="UP000184389"/>
    </source>
</evidence>
<feature type="transmembrane region" description="Helical" evidence="13">
    <location>
        <begin position="21"/>
        <end position="42"/>
    </location>
</feature>
<dbReference type="Pfam" id="PF01554">
    <property type="entry name" value="MatE"/>
    <property type="match status" value="2"/>
</dbReference>
<evidence type="ECO:0000256" key="12">
    <source>
        <dbReference type="ARBA" id="ARBA00031636"/>
    </source>
</evidence>
<dbReference type="InterPro" id="IPR002528">
    <property type="entry name" value="MATE_fam"/>
</dbReference>
<name>A0A1M5YBC5_9FIRM</name>
<comment type="similarity">
    <text evidence="3">Belongs to the multi antimicrobial extrusion (MATE) (TC 2.A.66.1) family.</text>
</comment>
<dbReference type="GO" id="GO:0042910">
    <property type="term" value="F:xenobiotic transmembrane transporter activity"/>
    <property type="evidence" value="ECO:0007669"/>
    <property type="project" value="InterPro"/>
</dbReference>
<evidence type="ECO:0000256" key="4">
    <source>
        <dbReference type="ARBA" id="ARBA00020268"/>
    </source>
</evidence>
<feature type="transmembrane region" description="Helical" evidence="13">
    <location>
        <begin position="97"/>
        <end position="120"/>
    </location>
</feature>
<dbReference type="Proteomes" id="UP000184389">
    <property type="component" value="Unassembled WGS sequence"/>
</dbReference>
<comment type="function">
    <text evidence="1">Multidrug efflux pump.</text>
</comment>
<dbReference type="GO" id="GO:0015297">
    <property type="term" value="F:antiporter activity"/>
    <property type="evidence" value="ECO:0007669"/>
    <property type="project" value="UniProtKB-KW"/>
</dbReference>
<proteinExistence type="inferred from homology"/>
<keyword evidence="6" id="KW-0050">Antiport</keyword>
<feature type="transmembrane region" description="Helical" evidence="13">
    <location>
        <begin position="422"/>
        <end position="442"/>
    </location>
</feature>
<dbReference type="STRING" id="1123281.SAMN02745180_02093"/>
<protein>
    <recommendedName>
        <fullName evidence="4">Probable multidrug resistance protein NorM</fullName>
    </recommendedName>
    <alternativeName>
        <fullName evidence="12">Multidrug-efflux transporter</fullName>
    </alternativeName>
</protein>
<dbReference type="GO" id="GO:0006811">
    <property type="term" value="P:monoatomic ion transport"/>
    <property type="evidence" value="ECO:0007669"/>
    <property type="project" value="UniProtKB-KW"/>
</dbReference>
<feature type="transmembrane region" description="Helical" evidence="13">
    <location>
        <begin position="395"/>
        <end position="416"/>
    </location>
</feature>
<evidence type="ECO:0000256" key="11">
    <source>
        <dbReference type="ARBA" id="ARBA00023136"/>
    </source>
</evidence>
<gene>
    <name evidence="14" type="ORF">SAMN02745180_02093</name>
</gene>
<evidence type="ECO:0000256" key="13">
    <source>
        <dbReference type="SAM" id="Phobius"/>
    </source>
</evidence>